<dbReference type="EMBL" id="FNHP01000001">
    <property type="protein sequence ID" value="SDM00225.1"/>
    <property type="molecule type" value="Genomic_DNA"/>
</dbReference>
<gene>
    <name evidence="2" type="ORF">SAMN05428957_101525</name>
</gene>
<evidence type="ECO:0000313" key="3">
    <source>
        <dbReference type="Proteomes" id="UP000198552"/>
    </source>
</evidence>
<dbReference type="AlphaFoldDB" id="A0A1G9PQ98"/>
<name>A0A1G9PQ98_9BURK</name>
<dbReference type="Pfam" id="PF19413">
    <property type="entry name" value="YaiO"/>
    <property type="match status" value="1"/>
</dbReference>
<feature type="domain" description="YaiO beta-barrel" evidence="1">
    <location>
        <begin position="60"/>
        <end position="235"/>
    </location>
</feature>
<dbReference type="InterPro" id="IPR030887">
    <property type="entry name" value="Beta-barrel_YaiO"/>
</dbReference>
<dbReference type="NCBIfam" id="TIGR04390">
    <property type="entry name" value="OMP_YaiO_dom"/>
    <property type="match status" value="1"/>
</dbReference>
<reference evidence="3" key="1">
    <citation type="submission" date="2016-10" db="EMBL/GenBank/DDBJ databases">
        <authorList>
            <person name="Varghese N."/>
            <person name="Submissions S."/>
        </authorList>
    </citation>
    <scope>NUCLEOTIDE SEQUENCE [LARGE SCALE GENOMIC DNA]</scope>
    <source>
        <strain evidence="3">EPL6</strain>
    </source>
</reference>
<organism evidence="2 3">
    <name type="scientific">Oryzisolibacter propanilivorax</name>
    <dbReference type="NCBI Taxonomy" id="1527607"/>
    <lineage>
        <taxon>Bacteria</taxon>
        <taxon>Pseudomonadati</taxon>
        <taxon>Pseudomonadota</taxon>
        <taxon>Betaproteobacteria</taxon>
        <taxon>Burkholderiales</taxon>
        <taxon>Comamonadaceae</taxon>
        <taxon>Oryzisolibacter</taxon>
    </lineage>
</organism>
<sequence>MSFGSIPALAPPLQRAALIIAAGCCLAEGALAQAAGGDAVSMPLASTMEDVVSPKPTTGSVEVGVAGAHLSDGLQHWTEGYALGHFSPASGTVLHWSVASQRHFGETGTVGALSVVYDFSPDWYGLVGISGATASFQNRYRLDAGAFRKWGEERRWVTGLAFMHAASGDHIHHDNALRATLLYYAPAGWTGEAGVSVNRSSPGSVTSTRAFIAGTVGQVGQRTVALRLEHGQEGYLPVAAGLDLPADVRFRSTEATLQWRQWVTRRWGYVLGTQLYRNPYYHRAGLQIGIFMDF</sequence>
<accession>A0A1G9PQ98</accession>
<keyword evidence="3" id="KW-1185">Reference proteome</keyword>
<evidence type="ECO:0000259" key="1">
    <source>
        <dbReference type="Pfam" id="PF19413"/>
    </source>
</evidence>
<dbReference type="Proteomes" id="UP000198552">
    <property type="component" value="Unassembled WGS sequence"/>
</dbReference>
<evidence type="ECO:0000313" key="2">
    <source>
        <dbReference type="EMBL" id="SDM00225.1"/>
    </source>
</evidence>
<protein>
    <submittedName>
        <fullName evidence="2">Outer membrane protein, YaiO family</fullName>
    </submittedName>
</protein>
<proteinExistence type="predicted"/>
<dbReference type="STRING" id="1527607.SAMN05428957_101525"/>
<dbReference type="RefSeq" id="WP_175488190.1">
    <property type="nucleotide sequence ID" value="NZ_FNHP01000001.1"/>
</dbReference>